<feature type="transmembrane region" description="Helical" evidence="8">
    <location>
        <begin position="35"/>
        <end position="55"/>
    </location>
</feature>
<dbReference type="NCBIfam" id="TIGR01625">
    <property type="entry name" value="YidE_YbjL_dupl"/>
    <property type="match status" value="2"/>
</dbReference>
<comment type="similarity">
    <text evidence="2">Belongs to the AAE transporter (TC 2.A.81) family.</text>
</comment>
<sequence>MDWLMETIFEPSSVQSIIVISVVSAIGLQLGKLQLFNISLGITFVFFVGIILGHFDLDLNKDMLNFAQNFGLILFIYALGLQVGPGFFSSLRKGGLRLNMLALGVVFLGLVMALIFSIVSDISLPNMVGILCGATTNTPALGAAQQALKQITGGDMKAIADMALATAVAYPLGVVGVILAIIFLKKVFVAKGAYAVPSEKKDHNTYVGEFHVTNPAIEGKTIRDIMKLSSKRFVISRIWRDGKVTIPTSESVMQHDDHLLIISIKSDVEHIKVLFGEQENVDWNKEDIDWNHIDNSQLVSRRIIVTRSKVNGVKLGTLRLRNNYGINITRVNRAGIDLLASPDLSLQIGDKLTVVGEKASIDNVAKILGDEEKRLDRPNLIAIFAGIALGLILGALPLPFPGMTFPVKLGIAGGPIIVGILMGAFGPRFRFTTYTTQSANLLMRQFGLTVYLACLGISAGEHFFETVFQTEGLLWIGFGFILTVVPVIIVALFAMKMFKLNYAKCVGMLCGSMANPMALNYVNSIIEDDEPSVAYATVYPVSMFARIIFTQLLLMFFI</sequence>
<feature type="transmembrane region" description="Helical" evidence="8">
    <location>
        <begin position="162"/>
        <end position="184"/>
    </location>
</feature>
<dbReference type="PANTHER" id="PTHR30445">
    <property type="entry name" value="K(+)_H(+) ANTIPORTER SUBUNIT KHTT"/>
    <property type="match status" value="1"/>
</dbReference>
<reference evidence="10" key="1">
    <citation type="submission" date="2016-04" db="EMBL/GenBank/DDBJ databases">
        <authorList>
            <person name="Evans L.H."/>
            <person name="Alamgir A."/>
            <person name="Owens N."/>
            <person name="Weber N.D."/>
            <person name="Virtaneva K."/>
            <person name="Barbian K."/>
            <person name="Babar A."/>
            <person name="Rosenke K."/>
        </authorList>
    </citation>
    <scope>NUCLEOTIDE SEQUENCE</scope>
    <source>
        <strain evidence="10">86-1</strain>
    </source>
</reference>
<dbReference type="Pfam" id="PF02080">
    <property type="entry name" value="TrkA_C"/>
    <property type="match status" value="1"/>
</dbReference>
<dbReference type="SUPFAM" id="SSF116726">
    <property type="entry name" value="TrkA C-terminal domain-like"/>
    <property type="match status" value="2"/>
</dbReference>
<evidence type="ECO:0000313" key="10">
    <source>
        <dbReference type="EMBL" id="SBV92869.1"/>
    </source>
</evidence>
<evidence type="ECO:0000256" key="8">
    <source>
        <dbReference type="SAM" id="Phobius"/>
    </source>
</evidence>
<dbReference type="InterPro" id="IPR006512">
    <property type="entry name" value="YidE_YbjL"/>
</dbReference>
<feature type="transmembrane region" description="Helical" evidence="8">
    <location>
        <begin position="472"/>
        <end position="494"/>
    </location>
</feature>
<dbReference type="GO" id="GO:0005886">
    <property type="term" value="C:plasma membrane"/>
    <property type="evidence" value="ECO:0007669"/>
    <property type="project" value="UniProtKB-SubCell"/>
</dbReference>
<keyword evidence="7 8" id="KW-0472">Membrane</keyword>
<dbReference type="GO" id="GO:0008324">
    <property type="term" value="F:monoatomic cation transmembrane transporter activity"/>
    <property type="evidence" value="ECO:0007669"/>
    <property type="project" value="InterPro"/>
</dbReference>
<feature type="transmembrane region" description="Helical" evidence="8">
    <location>
        <begin position="410"/>
        <end position="429"/>
    </location>
</feature>
<accession>A0A212J099</accession>
<name>A0A212J099_9BACT</name>
<gene>
    <name evidence="10" type="ORF">KL86DYS1_10720</name>
</gene>
<keyword evidence="3" id="KW-0813">Transport</keyword>
<dbReference type="PANTHER" id="PTHR30445:SF3">
    <property type="entry name" value="TRANSPORT PROTEIN YIDE-RELATED"/>
    <property type="match status" value="1"/>
</dbReference>
<feature type="transmembrane region" description="Helical" evidence="8">
    <location>
        <begin position="380"/>
        <end position="398"/>
    </location>
</feature>
<dbReference type="InterPro" id="IPR050144">
    <property type="entry name" value="AAE_transporter"/>
</dbReference>
<evidence type="ECO:0000256" key="2">
    <source>
        <dbReference type="ARBA" id="ARBA00009854"/>
    </source>
</evidence>
<evidence type="ECO:0000256" key="4">
    <source>
        <dbReference type="ARBA" id="ARBA00022475"/>
    </source>
</evidence>
<keyword evidence="4" id="KW-1003">Cell membrane</keyword>
<dbReference type="AlphaFoldDB" id="A0A212J099"/>
<feature type="transmembrane region" description="Helical" evidence="8">
    <location>
        <begin position="441"/>
        <end position="460"/>
    </location>
</feature>
<comment type="subcellular location">
    <subcellularLocation>
        <location evidence="1">Cell membrane</location>
        <topology evidence="1">Multi-pass membrane protein</topology>
    </subcellularLocation>
</comment>
<feature type="domain" description="RCK C-terminal" evidence="9">
    <location>
        <begin position="194"/>
        <end position="277"/>
    </location>
</feature>
<evidence type="ECO:0000256" key="3">
    <source>
        <dbReference type="ARBA" id="ARBA00022448"/>
    </source>
</evidence>
<evidence type="ECO:0000259" key="9">
    <source>
        <dbReference type="PROSITE" id="PS51202"/>
    </source>
</evidence>
<dbReference type="InterPro" id="IPR036721">
    <property type="entry name" value="RCK_C_sf"/>
</dbReference>
<proteinExistence type="inferred from homology"/>
<dbReference type="InterPro" id="IPR006037">
    <property type="entry name" value="RCK_C"/>
</dbReference>
<feature type="domain" description="RCK C-terminal" evidence="9">
    <location>
        <begin position="286"/>
        <end position="370"/>
    </location>
</feature>
<dbReference type="Pfam" id="PF06826">
    <property type="entry name" value="Asp-Al_Ex"/>
    <property type="match status" value="2"/>
</dbReference>
<feature type="transmembrane region" description="Helical" evidence="8">
    <location>
        <begin position="506"/>
        <end position="526"/>
    </location>
</feature>
<organism evidence="10">
    <name type="scientific">uncultured Dysgonomonas sp</name>
    <dbReference type="NCBI Taxonomy" id="206096"/>
    <lineage>
        <taxon>Bacteria</taxon>
        <taxon>Pseudomonadati</taxon>
        <taxon>Bacteroidota</taxon>
        <taxon>Bacteroidia</taxon>
        <taxon>Bacteroidales</taxon>
        <taxon>Dysgonomonadaceae</taxon>
        <taxon>Dysgonomonas</taxon>
        <taxon>environmental samples</taxon>
    </lineage>
</organism>
<feature type="transmembrane region" description="Helical" evidence="8">
    <location>
        <begin position="100"/>
        <end position="119"/>
    </location>
</feature>
<dbReference type="EMBL" id="FLUM01000001">
    <property type="protein sequence ID" value="SBV92869.1"/>
    <property type="molecule type" value="Genomic_DNA"/>
</dbReference>
<dbReference type="NCBIfam" id="NF003007">
    <property type="entry name" value="PRK03818.1"/>
    <property type="match status" value="1"/>
</dbReference>
<evidence type="ECO:0000256" key="5">
    <source>
        <dbReference type="ARBA" id="ARBA00022692"/>
    </source>
</evidence>
<keyword evidence="5 8" id="KW-0812">Transmembrane</keyword>
<evidence type="ECO:0000256" key="6">
    <source>
        <dbReference type="ARBA" id="ARBA00022989"/>
    </source>
</evidence>
<evidence type="ECO:0000256" key="1">
    <source>
        <dbReference type="ARBA" id="ARBA00004651"/>
    </source>
</evidence>
<feature type="transmembrane region" description="Helical" evidence="8">
    <location>
        <begin position="67"/>
        <end position="88"/>
    </location>
</feature>
<protein>
    <recommendedName>
        <fullName evidence="9">RCK C-terminal domain-containing protein</fullName>
    </recommendedName>
</protein>
<evidence type="ECO:0000256" key="7">
    <source>
        <dbReference type="ARBA" id="ARBA00023136"/>
    </source>
</evidence>
<dbReference type="RefSeq" id="WP_296938611.1">
    <property type="nucleotide sequence ID" value="NZ_LT599032.1"/>
</dbReference>
<keyword evidence="6 8" id="KW-1133">Transmembrane helix</keyword>
<dbReference type="GO" id="GO:0006813">
    <property type="term" value="P:potassium ion transport"/>
    <property type="evidence" value="ECO:0007669"/>
    <property type="project" value="InterPro"/>
</dbReference>
<dbReference type="PROSITE" id="PS51202">
    <property type="entry name" value="RCK_C"/>
    <property type="match status" value="2"/>
</dbReference>
<feature type="transmembrane region" description="Helical" evidence="8">
    <location>
        <begin position="538"/>
        <end position="557"/>
    </location>
</feature>
<dbReference type="Gene3D" id="3.30.70.1450">
    <property type="entry name" value="Regulator of K+ conductance, C-terminal domain"/>
    <property type="match status" value="2"/>
</dbReference>